<dbReference type="STRING" id="1009370.ALO_07963"/>
<dbReference type="PANTHER" id="PTHR21666">
    <property type="entry name" value="PEPTIDASE-RELATED"/>
    <property type="match status" value="1"/>
</dbReference>
<dbReference type="GO" id="GO:0004222">
    <property type="term" value="F:metalloendopeptidase activity"/>
    <property type="evidence" value="ECO:0007669"/>
    <property type="project" value="TreeGrafter"/>
</dbReference>
<dbReference type="Proteomes" id="UP000003240">
    <property type="component" value="Unassembled WGS sequence"/>
</dbReference>
<dbReference type="Pfam" id="PF01551">
    <property type="entry name" value="Peptidase_M23"/>
    <property type="match status" value="1"/>
</dbReference>
<gene>
    <name evidence="2" type="ORF">ALO_07963</name>
</gene>
<dbReference type="AlphaFoldDB" id="F7NHP5"/>
<dbReference type="eggNOG" id="COG0739">
    <property type="taxonomic scope" value="Bacteria"/>
</dbReference>
<organism evidence="2 3">
    <name type="scientific">Acetonema longum DSM 6540</name>
    <dbReference type="NCBI Taxonomy" id="1009370"/>
    <lineage>
        <taxon>Bacteria</taxon>
        <taxon>Bacillati</taxon>
        <taxon>Bacillota</taxon>
        <taxon>Negativicutes</taxon>
        <taxon>Acetonemataceae</taxon>
        <taxon>Acetonema</taxon>
    </lineage>
</organism>
<dbReference type="InterPro" id="IPR011055">
    <property type="entry name" value="Dup_hybrid_motif"/>
</dbReference>
<dbReference type="EMBL" id="AFGF01000056">
    <property type="protein sequence ID" value="EGO64420.1"/>
    <property type="molecule type" value="Genomic_DNA"/>
</dbReference>
<name>F7NHP5_9FIRM</name>
<dbReference type="CDD" id="cd12797">
    <property type="entry name" value="M23_peptidase"/>
    <property type="match status" value="1"/>
</dbReference>
<reference evidence="2 3" key="1">
    <citation type="journal article" date="2011" name="EMBO J.">
        <title>Structural diversity of bacterial flagellar motors.</title>
        <authorList>
            <person name="Chen S."/>
            <person name="Beeby M."/>
            <person name="Murphy G.E."/>
            <person name="Leadbetter J.R."/>
            <person name="Hendrixson D.R."/>
            <person name="Briegel A."/>
            <person name="Li Z."/>
            <person name="Shi J."/>
            <person name="Tocheva E.I."/>
            <person name="Muller A."/>
            <person name="Dobro M.J."/>
            <person name="Jensen G.J."/>
        </authorList>
    </citation>
    <scope>NUCLEOTIDE SEQUENCE [LARGE SCALE GENOMIC DNA]</scope>
    <source>
        <strain evidence="2 3">DSM 6540</strain>
    </source>
</reference>
<dbReference type="PANTHER" id="PTHR21666:SF290">
    <property type="entry name" value="PEPTIDASE M23 DOMAIN PROTEIN"/>
    <property type="match status" value="1"/>
</dbReference>
<keyword evidence="3" id="KW-1185">Reference proteome</keyword>
<feature type="domain" description="M23ase beta-sheet core" evidence="1">
    <location>
        <begin position="110"/>
        <end position="203"/>
    </location>
</feature>
<evidence type="ECO:0000313" key="3">
    <source>
        <dbReference type="Proteomes" id="UP000003240"/>
    </source>
</evidence>
<dbReference type="SUPFAM" id="SSF51261">
    <property type="entry name" value="Duplicated hybrid motif"/>
    <property type="match status" value="1"/>
</dbReference>
<protein>
    <submittedName>
        <fullName evidence="2">Peptidase M23</fullName>
    </submittedName>
</protein>
<evidence type="ECO:0000259" key="1">
    <source>
        <dbReference type="Pfam" id="PF01551"/>
    </source>
</evidence>
<sequence length="221" mass="24282">MRLAWLKKVLIAGLLFIITYAIHISDTPLAPTMNAAVKYLLTVETDLDMIVGQITPYMPRQFDSAWLNQVRATVAKPANPLLYMLKPVDGKLVAAYGWQTHQVLKQQVMYEGIGVEASQGTGVRAAAAGKVKLTDESAQFGKIVMLDHGQEVNTLYGHLGEVLVKPGDIVSQGQVIGRVGKTGMTSSPRLYFEIREKGQSIDPLQRIQGTFTEQSQDLGRK</sequence>
<comment type="caution">
    <text evidence="2">The sequence shown here is derived from an EMBL/GenBank/DDBJ whole genome shotgun (WGS) entry which is preliminary data.</text>
</comment>
<dbReference type="InterPro" id="IPR016047">
    <property type="entry name" value="M23ase_b-sheet_dom"/>
</dbReference>
<evidence type="ECO:0000313" key="2">
    <source>
        <dbReference type="EMBL" id="EGO64420.1"/>
    </source>
</evidence>
<dbReference type="InterPro" id="IPR050570">
    <property type="entry name" value="Cell_wall_metabolism_enzyme"/>
</dbReference>
<dbReference type="RefSeq" id="WP_004094497.1">
    <property type="nucleotide sequence ID" value="NZ_AFGF01000056.1"/>
</dbReference>
<dbReference type="Gene3D" id="2.70.70.10">
    <property type="entry name" value="Glucose Permease (Domain IIA)"/>
    <property type="match status" value="1"/>
</dbReference>
<proteinExistence type="predicted"/>
<accession>F7NHP5</accession>